<dbReference type="EMBL" id="WSZM01000582">
    <property type="protein sequence ID" value="KAF4031432.1"/>
    <property type="molecule type" value="Genomic_DNA"/>
</dbReference>
<protein>
    <submittedName>
        <fullName evidence="1">Uncharacterized protein</fullName>
    </submittedName>
</protein>
<dbReference type="EMBL" id="JAACNO010000292">
    <property type="protein sequence ID" value="KAF4148350.1"/>
    <property type="molecule type" value="Genomic_DNA"/>
</dbReference>
<organism evidence="1 3">
    <name type="scientific">Phytophthora infestans</name>
    <name type="common">Potato late blight agent</name>
    <name type="synonym">Botrytis infestans</name>
    <dbReference type="NCBI Taxonomy" id="4787"/>
    <lineage>
        <taxon>Eukaryota</taxon>
        <taxon>Sar</taxon>
        <taxon>Stramenopiles</taxon>
        <taxon>Oomycota</taxon>
        <taxon>Peronosporomycetes</taxon>
        <taxon>Peronosporales</taxon>
        <taxon>Peronosporaceae</taxon>
        <taxon>Phytophthora</taxon>
    </lineage>
</organism>
<dbReference type="Proteomes" id="UP000704712">
    <property type="component" value="Unassembled WGS sequence"/>
</dbReference>
<dbReference type="PANTHER" id="PTHR33714">
    <property type="entry name" value="COUNTING FACTOR-ASSOCIATED PROTEIN A-RELATED"/>
    <property type="match status" value="1"/>
</dbReference>
<evidence type="ECO:0000313" key="1">
    <source>
        <dbReference type="EMBL" id="KAF4031432.1"/>
    </source>
</evidence>
<proteinExistence type="predicted"/>
<comment type="caution">
    <text evidence="1">The sequence shown here is derived from an EMBL/GenBank/DDBJ whole genome shotgun (WGS) entry which is preliminary data.</text>
</comment>
<dbReference type="AlphaFoldDB" id="A0A833W753"/>
<name>A0A833W753_PHYIN</name>
<reference evidence="1" key="1">
    <citation type="submission" date="2020-04" db="EMBL/GenBank/DDBJ databases">
        <title>Hybrid Assembly of Korean Phytophthora infestans isolates.</title>
        <authorList>
            <person name="Prokchorchik M."/>
            <person name="Lee Y."/>
            <person name="Seo J."/>
            <person name="Cho J.-H."/>
            <person name="Park Y.-E."/>
            <person name="Jang D.-C."/>
            <person name="Im J.-S."/>
            <person name="Choi J.-G."/>
            <person name="Park H.-J."/>
            <person name="Lee G.-B."/>
            <person name="Lee Y.-G."/>
            <person name="Hong S.-Y."/>
            <person name="Cho K."/>
            <person name="Sohn K.H."/>
        </authorList>
    </citation>
    <scope>NUCLEOTIDE SEQUENCE</scope>
    <source>
        <strain evidence="1">KR_1_A1</strain>
        <strain evidence="2">KR_2_A2</strain>
    </source>
</reference>
<evidence type="ECO:0000313" key="3">
    <source>
        <dbReference type="Proteomes" id="UP000602510"/>
    </source>
</evidence>
<keyword evidence="3" id="KW-1185">Reference proteome</keyword>
<evidence type="ECO:0000313" key="2">
    <source>
        <dbReference type="EMBL" id="KAF4148350.1"/>
    </source>
</evidence>
<dbReference type="PANTHER" id="PTHR33714:SF3">
    <property type="entry name" value="COUNTING FACTOR-ASSOCIATED PROTEIN A-RELATED"/>
    <property type="match status" value="1"/>
</dbReference>
<sequence>MLPNAEPMLEVMVPATVCTLTTVCMGSAAPFSSTACSMLSSYETDVASAFGAAPYVIVESYIAAKSCAGSKLANVTVYRADGRCHKISASTSYIAIRAADKSVTISTYVSATCTGMAVTTLDVSSAQAFSQSCAAGKDGILDKKSLWQWCDE</sequence>
<accession>A0A833W753</accession>
<dbReference type="Proteomes" id="UP000602510">
    <property type="component" value="Unassembled WGS sequence"/>
</dbReference>
<gene>
    <name evidence="1" type="ORF">GN244_ATG16740</name>
    <name evidence="2" type="ORF">GN958_ATG02482</name>
</gene>